<proteinExistence type="predicted"/>
<evidence type="ECO:0000313" key="5">
    <source>
        <dbReference type="EMBL" id="ORJ62743.1"/>
    </source>
</evidence>
<dbReference type="Pfam" id="PF19328">
    <property type="entry name" value="DAP_DH_C"/>
    <property type="match status" value="1"/>
</dbReference>
<dbReference type="Pfam" id="PF01113">
    <property type="entry name" value="DapB_N"/>
    <property type="match status" value="1"/>
</dbReference>
<protein>
    <submittedName>
        <fullName evidence="5">Dihydrodipicolinate reductase</fullName>
    </submittedName>
</protein>
<evidence type="ECO:0000256" key="2">
    <source>
        <dbReference type="ARBA" id="ARBA00023002"/>
    </source>
</evidence>
<dbReference type="EMBL" id="MZZM01000012">
    <property type="protein sequence ID" value="ORJ62743.1"/>
    <property type="molecule type" value="Genomic_DNA"/>
</dbReference>
<dbReference type="GO" id="GO:0008839">
    <property type="term" value="F:4-hydroxy-tetrahydrodipicolinate reductase"/>
    <property type="evidence" value="ECO:0007669"/>
    <property type="project" value="InterPro"/>
</dbReference>
<keyword evidence="6" id="KW-1185">Reference proteome</keyword>
<dbReference type="InterPro" id="IPR036291">
    <property type="entry name" value="NAD(P)-bd_dom_sf"/>
</dbReference>
<accession>A0A1X0YCD0</accession>
<gene>
    <name evidence="5" type="ORF">B5M45_06885</name>
</gene>
<evidence type="ECO:0000256" key="1">
    <source>
        <dbReference type="ARBA" id="ARBA00022857"/>
    </source>
</evidence>
<dbReference type="Proteomes" id="UP000193040">
    <property type="component" value="Unassembled WGS sequence"/>
</dbReference>
<evidence type="ECO:0000259" key="3">
    <source>
        <dbReference type="Pfam" id="PF01113"/>
    </source>
</evidence>
<keyword evidence="2" id="KW-0560">Oxidoreductase</keyword>
<dbReference type="STRING" id="1784.VC42_09200"/>
<dbReference type="Gene3D" id="3.40.50.720">
    <property type="entry name" value="NAD(P)-binding Rossmann-like Domain"/>
    <property type="match status" value="1"/>
</dbReference>
<feature type="domain" description="2,4-diaminopentanoate dehydrogenase C-terminal" evidence="4">
    <location>
        <begin position="146"/>
        <end position="353"/>
    </location>
</feature>
<dbReference type="InterPro" id="IPR000846">
    <property type="entry name" value="DapB_N"/>
</dbReference>
<dbReference type="CDD" id="cd24146">
    <property type="entry name" value="nat-AmDH_N_like"/>
    <property type="match status" value="1"/>
</dbReference>
<dbReference type="InterPro" id="IPR045760">
    <property type="entry name" value="DAP_DH_C"/>
</dbReference>
<organism evidence="5 6">
    <name type="scientific">Mycobacterium simiae</name>
    <name type="common">Mycobacterium habana</name>
    <dbReference type="NCBI Taxonomy" id="1784"/>
    <lineage>
        <taxon>Bacteria</taxon>
        <taxon>Bacillati</taxon>
        <taxon>Actinomycetota</taxon>
        <taxon>Actinomycetes</taxon>
        <taxon>Mycobacteriales</taxon>
        <taxon>Mycobacteriaceae</taxon>
        <taxon>Mycobacterium</taxon>
        <taxon>Mycobacterium simiae complex</taxon>
    </lineage>
</organism>
<dbReference type="GO" id="GO:0009089">
    <property type="term" value="P:lysine biosynthetic process via diaminopimelate"/>
    <property type="evidence" value="ECO:0007669"/>
    <property type="project" value="InterPro"/>
</dbReference>
<name>A0A1X0YCD0_MYCSI</name>
<reference evidence="5 6" key="1">
    <citation type="submission" date="2017-03" db="EMBL/GenBank/DDBJ databases">
        <title>Genomic insights into Mycobacterium simiae human colonization.</title>
        <authorList>
            <person name="Steffani J.L."/>
            <person name="Brunck M.E."/>
            <person name="Cruz E."/>
            <person name="Montiel R."/>
            <person name="Barona F."/>
        </authorList>
    </citation>
    <scope>NUCLEOTIDE SEQUENCE [LARGE SCALE GENOMIC DNA]</scope>
    <source>
        <strain evidence="5 6">MsiGto</strain>
    </source>
</reference>
<comment type="caution">
    <text evidence="5">The sequence shown here is derived from an EMBL/GenBank/DDBJ whole genome shotgun (WGS) entry which is preliminary data.</text>
</comment>
<dbReference type="AlphaFoldDB" id="A0A1X0YCD0"/>
<evidence type="ECO:0000313" key="6">
    <source>
        <dbReference type="Proteomes" id="UP000193040"/>
    </source>
</evidence>
<evidence type="ECO:0000259" key="4">
    <source>
        <dbReference type="Pfam" id="PF19328"/>
    </source>
</evidence>
<feature type="domain" description="Dihydrodipicolinate reductase N-terminal" evidence="3">
    <location>
        <begin position="12"/>
        <end position="77"/>
    </location>
</feature>
<keyword evidence="1" id="KW-0521">NADP</keyword>
<dbReference type="SUPFAM" id="SSF51735">
    <property type="entry name" value="NAD(P)-binding Rossmann-fold domains"/>
    <property type="match status" value="1"/>
</dbReference>
<sequence length="364" mass="39446">MSSRPLRVIQWATGAVGTEMVKTILDHRTDLELVGARVYSDSKDGVDVGTLVGRSPVGVTATTDVAEILAMDADVVLYAPSFISLDDVCALLETGKNVATVSFLFHPQRIGDADRRRLLAACHKGNSTIHASGLNPGNLSGVLPLALSGMSRTIDRFTLQERADWSLWESTDITFDGMWFGRPPEDITPTANEFLTFNTALFTQQTWFIADTLNAAIDDVAVTVDAVPATKDFKIFDHQVRAGTTAGQRWNFVGHRRGRPIIEFETLWTVGGDYPEHWPAPDDGWTLTLEGDPSMRVHFFCLASFSRPASVAEHVRAGLVAVALQVVNAIPAICAAPAGFATMADLPLIRSYTGFGDGPNVITD</sequence>